<organism evidence="4 5">
    <name type="scientific">Stephanodiscus triporus</name>
    <dbReference type="NCBI Taxonomy" id="2934178"/>
    <lineage>
        <taxon>Eukaryota</taxon>
        <taxon>Sar</taxon>
        <taxon>Stramenopiles</taxon>
        <taxon>Ochrophyta</taxon>
        <taxon>Bacillariophyta</taxon>
        <taxon>Coscinodiscophyceae</taxon>
        <taxon>Thalassiosirophycidae</taxon>
        <taxon>Stephanodiscales</taxon>
        <taxon>Stephanodiscaceae</taxon>
        <taxon>Stephanodiscus</taxon>
    </lineage>
</organism>
<protein>
    <recommendedName>
        <fullName evidence="3">JmjC domain-containing protein</fullName>
    </recommendedName>
</protein>
<sequence>MSSNNGEVVRRPNVSTKRVKRRADNNGDSTRIKDGRRRRRLREERNRRVALIFVASLLFFVAVLFLHVRPKKKHNGIDTWRYERAKGLRNAVLTGGKGGSRGDKHVVKNPLTVDGMRYLDPRQLAPLPGEPREPYNANRRAKGFRGLGDDEWQSEAKLPKYRNIGPKVDYTTHKYEYPELIFDPPNDGSYPPLEQMSTIFETWGQDDLDNPPETLVEVLQHFDYQDPEQLKAAVKYRDLELPFKVYNVPELKIANKKWTDEYVASHFNGVNNGGAPQSRGGCQQSVDNFFAFHRPDIWVEDLLGPPPSLDLRWTFDKWARHAVYADAAGLPVSKKHYYWQSGIPREERLQGSDEWTFVSRDLPSFSSPNPTFFGFNPPEQKGIQCRFGERGVTAATHYDGGRNMIAMITGAKRYILSPPIACSKLGIVTARKHPSYRHSMLNFGRVTMLDKEDSRVIMSDRERGWLRIAASAPTLSTVLKSGEVLYVPSHWFHYIVSLQKSAQCNTRSGVSMFDPRFFSDPIIDHPYFLSLSFFSKISKEGNKNFGGEDDVAECVKDGDDQE</sequence>
<evidence type="ECO:0000256" key="1">
    <source>
        <dbReference type="SAM" id="MobiDB-lite"/>
    </source>
</evidence>
<dbReference type="EMBL" id="JALLAZ020000560">
    <property type="protein sequence ID" value="KAL3792380.1"/>
    <property type="molecule type" value="Genomic_DNA"/>
</dbReference>
<dbReference type="PANTHER" id="PTHR12461">
    <property type="entry name" value="HYPOXIA-INDUCIBLE FACTOR 1 ALPHA INHIBITOR-RELATED"/>
    <property type="match status" value="1"/>
</dbReference>
<dbReference type="Proteomes" id="UP001530315">
    <property type="component" value="Unassembled WGS sequence"/>
</dbReference>
<keyword evidence="2" id="KW-1133">Transmembrane helix</keyword>
<dbReference type="Pfam" id="PF13621">
    <property type="entry name" value="Cupin_8"/>
    <property type="match status" value="1"/>
</dbReference>
<accession>A0ABD3PWI1</accession>
<dbReference type="SUPFAM" id="SSF51197">
    <property type="entry name" value="Clavaminate synthase-like"/>
    <property type="match status" value="1"/>
</dbReference>
<gene>
    <name evidence="4" type="ORF">ACHAW5_010781</name>
</gene>
<evidence type="ECO:0000256" key="2">
    <source>
        <dbReference type="SAM" id="Phobius"/>
    </source>
</evidence>
<dbReference type="PANTHER" id="PTHR12461:SF98">
    <property type="entry name" value="CUPIN-LIKE DOMAIN-CONTAINING PROTEIN"/>
    <property type="match status" value="1"/>
</dbReference>
<comment type="caution">
    <text evidence="4">The sequence shown here is derived from an EMBL/GenBank/DDBJ whole genome shotgun (WGS) entry which is preliminary data.</text>
</comment>
<name>A0ABD3PWI1_9STRA</name>
<keyword evidence="2" id="KW-0472">Membrane</keyword>
<evidence type="ECO:0000313" key="4">
    <source>
        <dbReference type="EMBL" id="KAL3792380.1"/>
    </source>
</evidence>
<dbReference type="InterPro" id="IPR003347">
    <property type="entry name" value="JmjC_dom"/>
</dbReference>
<feature type="compositionally biased region" description="Basic and acidic residues" evidence="1">
    <location>
        <begin position="22"/>
        <end position="33"/>
    </location>
</feature>
<dbReference type="Gene3D" id="2.60.120.10">
    <property type="entry name" value="Jelly Rolls"/>
    <property type="match status" value="1"/>
</dbReference>
<keyword evidence="5" id="KW-1185">Reference proteome</keyword>
<feature type="transmembrane region" description="Helical" evidence="2">
    <location>
        <begin position="49"/>
        <end position="68"/>
    </location>
</feature>
<evidence type="ECO:0000313" key="5">
    <source>
        <dbReference type="Proteomes" id="UP001530315"/>
    </source>
</evidence>
<dbReference type="InterPro" id="IPR041667">
    <property type="entry name" value="Cupin_8"/>
</dbReference>
<feature type="region of interest" description="Disordered" evidence="1">
    <location>
        <begin position="1"/>
        <end position="41"/>
    </location>
</feature>
<feature type="domain" description="JmjC" evidence="3">
    <location>
        <begin position="356"/>
        <end position="525"/>
    </location>
</feature>
<dbReference type="InterPro" id="IPR014710">
    <property type="entry name" value="RmlC-like_jellyroll"/>
</dbReference>
<reference evidence="4 5" key="1">
    <citation type="submission" date="2024-10" db="EMBL/GenBank/DDBJ databases">
        <title>Updated reference genomes for cyclostephanoid diatoms.</title>
        <authorList>
            <person name="Roberts W.R."/>
            <person name="Alverson A.J."/>
        </authorList>
    </citation>
    <scope>NUCLEOTIDE SEQUENCE [LARGE SCALE GENOMIC DNA]</scope>
    <source>
        <strain evidence="4 5">AJA276-08</strain>
    </source>
</reference>
<dbReference type="PROSITE" id="PS51184">
    <property type="entry name" value="JMJC"/>
    <property type="match status" value="1"/>
</dbReference>
<keyword evidence="2" id="KW-0812">Transmembrane</keyword>
<dbReference type="AlphaFoldDB" id="A0ABD3PWI1"/>
<evidence type="ECO:0000259" key="3">
    <source>
        <dbReference type="PROSITE" id="PS51184"/>
    </source>
</evidence>
<proteinExistence type="predicted"/>